<evidence type="ECO:0000256" key="8">
    <source>
        <dbReference type="SAM" id="Phobius"/>
    </source>
</evidence>
<keyword evidence="4" id="KW-0256">Endoplasmic reticulum</keyword>
<gene>
    <name evidence="10" type="ORF">SAPINGB_P003127</name>
</gene>
<feature type="region of interest" description="Disordered" evidence="7">
    <location>
        <begin position="75"/>
        <end position="111"/>
    </location>
</feature>
<keyword evidence="3" id="KW-0479">Metal-binding</keyword>
<comment type="subcellular location">
    <subcellularLocation>
        <location evidence="1">Endoplasmic reticulum</location>
    </subcellularLocation>
</comment>
<keyword evidence="8" id="KW-0812">Transmembrane</keyword>
<keyword evidence="8" id="KW-1133">Transmembrane helix</keyword>
<evidence type="ECO:0000313" key="10">
    <source>
        <dbReference type="EMBL" id="VVT51531.1"/>
    </source>
</evidence>
<dbReference type="PANTHER" id="PTHR10281">
    <property type="entry name" value="MEMBRANE-ASSOCIATED PROGESTERONE RECEPTOR COMPONENT-RELATED"/>
    <property type="match status" value="1"/>
</dbReference>
<feature type="compositionally biased region" description="Basic and acidic residues" evidence="7">
    <location>
        <begin position="290"/>
        <end position="301"/>
    </location>
</feature>
<evidence type="ECO:0000313" key="11">
    <source>
        <dbReference type="Proteomes" id="UP000398389"/>
    </source>
</evidence>
<keyword evidence="8" id="KW-0472">Membrane</keyword>
<dbReference type="SMART" id="SM01117">
    <property type="entry name" value="Cyt-b5"/>
    <property type="match status" value="1"/>
</dbReference>
<dbReference type="GO" id="GO:0020037">
    <property type="term" value="F:heme binding"/>
    <property type="evidence" value="ECO:0007669"/>
    <property type="project" value="UniProtKB-ARBA"/>
</dbReference>
<reference evidence="10 11" key="1">
    <citation type="submission" date="2019-09" db="EMBL/GenBank/DDBJ databases">
        <authorList>
            <person name="Brejova B."/>
        </authorList>
    </citation>
    <scope>NUCLEOTIDE SEQUENCE [LARGE SCALE GENOMIC DNA]</scope>
</reference>
<dbReference type="OrthoDB" id="547796at2759"/>
<dbReference type="SUPFAM" id="SSF55856">
    <property type="entry name" value="Cytochrome b5-like heme/steroid binding domain"/>
    <property type="match status" value="1"/>
</dbReference>
<dbReference type="Proteomes" id="UP000398389">
    <property type="component" value="Unassembled WGS sequence"/>
</dbReference>
<dbReference type="RefSeq" id="XP_031853736.1">
    <property type="nucleotide sequence ID" value="XM_031997845.1"/>
</dbReference>
<keyword evidence="5" id="KW-0408">Iron</keyword>
<dbReference type="GeneID" id="43581945"/>
<evidence type="ECO:0000256" key="3">
    <source>
        <dbReference type="ARBA" id="ARBA00022723"/>
    </source>
</evidence>
<dbReference type="FunFam" id="3.10.120.10:FF:000003">
    <property type="entry name" value="membrane-associated progesterone receptor component 1"/>
    <property type="match status" value="1"/>
</dbReference>
<dbReference type="InterPro" id="IPR001199">
    <property type="entry name" value="Cyt_B5-like_heme/steroid-bd"/>
</dbReference>
<keyword evidence="11" id="KW-1185">Reference proteome</keyword>
<feature type="transmembrane region" description="Helical" evidence="8">
    <location>
        <begin position="54"/>
        <end position="71"/>
    </location>
</feature>
<feature type="compositionally biased region" description="Acidic residues" evidence="7">
    <location>
        <begin position="274"/>
        <end position="289"/>
    </location>
</feature>
<dbReference type="EMBL" id="CABVLU010000002">
    <property type="protein sequence ID" value="VVT51531.1"/>
    <property type="molecule type" value="Genomic_DNA"/>
</dbReference>
<feature type="compositionally biased region" description="Polar residues" evidence="7">
    <location>
        <begin position="247"/>
        <end position="263"/>
    </location>
</feature>
<evidence type="ECO:0000259" key="9">
    <source>
        <dbReference type="SMART" id="SM01117"/>
    </source>
</evidence>
<evidence type="ECO:0000256" key="2">
    <source>
        <dbReference type="ARBA" id="ARBA00022617"/>
    </source>
</evidence>
<evidence type="ECO:0000256" key="5">
    <source>
        <dbReference type="ARBA" id="ARBA00023004"/>
    </source>
</evidence>
<dbReference type="GO" id="GO:0016020">
    <property type="term" value="C:membrane"/>
    <property type="evidence" value="ECO:0007669"/>
    <property type="project" value="TreeGrafter"/>
</dbReference>
<keyword evidence="2" id="KW-0349">Heme</keyword>
<proteinExistence type="inferred from homology"/>
<dbReference type="Gene3D" id="3.10.120.10">
    <property type="entry name" value="Cytochrome b5-like heme/steroid binding domain"/>
    <property type="match status" value="1"/>
</dbReference>
<evidence type="ECO:0000256" key="6">
    <source>
        <dbReference type="ARBA" id="ARBA00038357"/>
    </source>
</evidence>
<dbReference type="InterPro" id="IPR050577">
    <property type="entry name" value="MAPR/NEUFC/NENF-like"/>
</dbReference>
<feature type="domain" description="Cytochrome b5 heme-binding" evidence="9">
    <location>
        <begin position="123"/>
        <end position="225"/>
    </location>
</feature>
<evidence type="ECO:0000256" key="7">
    <source>
        <dbReference type="SAM" id="MobiDB-lite"/>
    </source>
</evidence>
<name>A0A5E8BJV0_9ASCO</name>
<comment type="similarity">
    <text evidence="6">Belongs to the cytochrome b5 family. MAPR subfamily.</text>
</comment>
<dbReference type="InterPro" id="IPR036400">
    <property type="entry name" value="Cyt_B5-like_heme/steroid_sf"/>
</dbReference>
<dbReference type="Pfam" id="PF00173">
    <property type="entry name" value="Cyt-b5"/>
    <property type="match status" value="1"/>
</dbReference>
<evidence type="ECO:0000256" key="4">
    <source>
        <dbReference type="ARBA" id="ARBA00022824"/>
    </source>
</evidence>
<dbReference type="GO" id="GO:0046872">
    <property type="term" value="F:metal ion binding"/>
    <property type="evidence" value="ECO:0007669"/>
    <property type="project" value="UniProtKB-KW"/>
</dbReference>
<dbReference type="PANTHER" id="PTHR10281:SF72">
    <property type="entry name" value="NEUDESIN"/>
    <property type="match status" value="1"/>
</dbReference>
<accession>A0A5E8BJV0</accession>
<dbReference type="GO" id="GO:0005783">
    <property type="term" value="C:endoplasmic reticulum"/>
    <property type="evidence" value="ECO:0007669"/>
    <property type="project" value="UniProtKB-SubCell"/>
</dbReference>
<organism evidence="10 11">
    <name type="scientific">Magnusiomyces paraingens</name>
    <dbReference type="NCBI Taxonomy" id="2606893"/>
    <lineage>
        <taxon>Eukaryota</taxon>
        <taxon>Fungi</taxon>
        <taxon>Dikarya</taxon>
        <taxon>Ascomycota</taxon>
        <taxon>Saccharomycotina</taxon>
        <taxon>Dipodascomycetes</taxon>
        <taxon>Dipodascales</taxon>
        <taxon>Dipodascaceae</taxon>
        <taxon>Magnusiomyces</taxon>
    </lineage>
</organism>
<feature type="region of interest" description="Disordered" evidence="7">
    <location>
        <begin position="239"/>
        <end position="301"/>
    </location>
</feature>
<evidence type="ECO:0000256" key="1">
    <source>
        <dbReference type="ARBA" id="ARBA00004240"/>
    </source>
</evidence>
<dbReference type="AlphaFoldDB" id="A0A5E8BJV0"/>
<protein>
    <recommendedName>
        <fullName evidence="9">Cytochrome b5 heme-binding domain-containing protein</fullName>
    </recommendedName>
</protein>
<sequence length="301" mass="32814">MSTNSETVFVTVNPGGGASAGASAWASSGTGASQGFSATKFLESLGVDSEKSKIYLTVIVLLLFQLGRHFFLPARHRRRRPDNNNRQQQESQQPHGDTSNKDNGDIHPLIVTKDQNVPTYKRLTPKEISVYDGSSKGKPLLMAVKGDVFDVSRGASFYGPEGPYHNFAGRDASRGLAKNSFEEDVLTPLDEPIDALTDLDEEERKTLDDWYNMFKGKYTHIGFLVDPLATKNASIVPAATSGEPVKGNSTVEASEVSHSSPDASVTGEKPSEIYDNDDDDDDDDDDDFEKVEAVRSSEEES</sequence>